<dbReference type="RefSeq" id="WP_236695946.1">
    <property type="nucleotide sequence ID" value="NZ_LECT01000006.1"/>
</dbReference>
<protein>
    <submittedName>
        <fullName evidence="2">Histone acetyltransferase HPA2</fullName>
    </submittedName>
</protein>
<dbReference type="Pfam" id="PF13673">
    <property type="entry name" value="Acetyltransf_10"/>
    <property type="match status" value="1"/>
</dbReference>
<keyword evidence="3" id="KW-1185">Reference proteome</keyword>
<dbReference type="PROSITE" id="PS51186">
    <property type="entry name" value="GNAT"/>
    <property type="match status" value="1"/>
</dbReference>
<dbReference type="STRING" id="595434.RISK_000448"/>
<dbReference type="GO" id="GO:0016747">
    <property type="term" value="F:acyltransferase activity, transferring groups other than amino-acyl groups"/>
    <property type="evidence" value="ECO:0007669"/>
    <property type="project" value="InterPro"/>
</dbReference>
<dbReference type="InterPro" id="IPR000182">
    <property type="entry name" value="GNAT_dom"/>
</dbReference>
<organism evidence="2 3">
    <name type="scientific">Rhodopirellula islandica</name>
    <dbReference type="NCBI Taxonomy" id="595434"/>
    <lineage>
        <taxon>Bacteria</taxon>
        <taxon>Pseudomonadati</taxon>
        <taxon>Planctomycetota</taxon>
        <taxon>Planctomycetia</taxon>
        <taxon>Pirellulales</taxon>
        <taxon>Pirellulaceae</taxon>
        <taxon>Rhodopirellula</taxon>
    </lineage>
</organism>
<sequence>MRSFRNEDAVGCWHLFHDTVHRVNGRDYSQEQLNAWAPEEVDLEAWTDRFQNRVALVVESDSKLIGFADMTRDGHLDRLFVSADHQRQGVAKLIWTGLRKHVRRLNCETVSTEASVTAKPFFESVGFQVRQRQEVICRGVCLVNFRMQWRGDQFNEAT</sequence>
<reference evidence="2" key="1">
    <citation type="submission" date="2015-05" db="EMBL/GenBank/DDBJ databases">
        <title>Permanent draft genome of Rhodopirellula islandicus K833.</title>
        <authorList>
            <person name="Kizina J."/>
            <person name="Richter M."/>
            <person name="Glockner F.O."/>
            <person name="Harder J."/>
        </authorList>
    </citation>
    <scope>NUCLEOTIDE SEQUENCE [LARGE SCALE GENOMIC DNA]</scope>
    <source>
        <strain evidence="2">K833</strain>
    </source>
</reference>
<dbReference type="Gene3D" id="3.40.630.30">
    <property type="match status" value="1"/>
</dbReference>
<proteinExistence type="predicted"/>
<dbReference type="CDD" id="cd04301">
    <property type="entry name" value="NAT_SF"/>
    <property type="match status" value="1"/>
</dbReference>
<dbReference type="PANTHER" id="PTHR43451:SF1">
    <property type="entry name" value="ACETYLTRANSFERASE"/>
    <property type="match status" value="1"/>
</dbReference>
<evidence type="ECO:0000313" key="3">
    <source>
        <dbReference type="Proteomes" id="UP000036367"/>
    </source>
</evidence>
<dbReference type="InterPro" id="IPR016181">
    <property type="entry name" value="Acyl_CoA_acyltransferase"/>
</dbReference>
<dbReference type="PANTHER" id="PTHR43451">
    <property type="entry name" value="ACETYLTRANSFERASE (GNAT) FAMILY PROTEIN"/>
    <property type="match status" value="1"/>
</dbReference>
<dbReference type="PATRIC" id="fig|595434.4.peg.432"/>
<name>A0A0J1BLF9_RHOIS</name>
<accession>A0A0J1BLF9</accession>
<evidence type="ECO:0000313" key="2">
    <source>
        <dbReference type="EMBL" id="KLU07370.1"/>
    </source>
</evidence>
<dbReference type="SUPFAM" id="SSF55729">
    <property type="entry name" value="Acyl-CoA N-acyltransferases (Nat)"/>
    <property type="match status" value="1"/>
</dbReference>
<comment type="caution">
    <text evidence="2">The sequence shown here is derived from an EMBL/GenBank/DDBJ whole genome shotgun (WGS) entry which is preliminary data.</text>
</comment>
<dbReference type="AlphaFoldDB" id="A0A0J1BLF9"/>
<dbReference type="InterPro" id="IPR052564">
    <property type="entry name" value="N-acetyltrans/Recomb-assoc"/>
</dbReference>
<gene>
    <name evidence="2" type="ORF">RISK_000448</name>
</gene>
<evidence type="ECO:0000259" key="1">
    <source>
        <dbReference type="PROSITE" id="PS51186"/>
    </source>
</evidence>
<dbReference type="Proteomes" id="UP000036367">
    <property type="component" value="Unassembled WGS sequence"/>
</dbReference>
<dbReference type="EMBL" id="LECT01000006">
    <property type="protein sequence ID" value="KLU07370.1"/>
    <property type="molecule type" value="Genomic_DNA"/>
</dbReference>
<feature type="domain" description="N-acetyltransferase" evidence="1">
    <location>
        <begin position="1"/>
        <end position="152"/>
    </location>
</feature>